<name>A0A378T9W8_9MYCO</name>
<proteinExistence type="predicted"/>
<keyword evidence="1" id="KW-0472">Membrane</keyword>
<feature type="transmembrane region" description="Helical" evidence="1">
    <location>
        <begin position="28"/>
        <end position="48"/>
    </location>
</feature>
<dbReference type="Proteomes" id="UP000254978">
    <property type="component" value="Unassembled WGS sequence"/>
</dbReference>
<accession>A0A378T9W8</accession>
<organism evidence="2 3">
    <name type="scientific">Mycolicibacterium tokaiense</name>
    <dbReference type="NCBI Taxonomy" id="39695"/>
    <lineage>
        <taxon>Bacteria</taxon>
        <taxon>Bacillati</taxon>
        <taxon>Actinomycetota</taxon>
        <taxon>Actinomycetes</taxon>
        <taxon>Mycobacteriales</taxon>
        <taxon>Mycobacteriaceae</taxon>
        <taxon>Mycolicibacterium</taxon>
    </lineage>
</organism>
<keyword evidence="1" id="KW-1133">Transmembrane helix</keyword>
<dbReference type="RefSeq" id="WP_147289282.1">
    <property type="nucleotide sequence ID" value="NZ_AP022600.1"/>
</dbReference>
<evidence type="ECO:0000313" key="2">
    <source>
        <dbReference type="EMBL" id="STZ56665.1"/>
    </source>
</evidence>
<reference evidence="2 3" key="1">
    <citation type="submission" date="2018-06" db="EMBL/GenBank/DDBJ databases">
        <authorList>
            <consortium name="Pathogen Informatics"/>
            <person name="Doyle S."/>
        </authorList>
    </citation>
    <scope>NUCLEOTIDE SEQUENCE [LARGE SCALE GENOMIC DNA]</scope>
    <source>
        <strain evidence="2 3">NCTC10821</strain>
    </source>
</reference>
<dbReference type="AlphaFoldDB" id="A0A378T9W8"/>
<sequence>MSGKHRHARQERPGSPAATVARTSAGALWFPASLGLAFAGFGAAVLVAQSESETPPADPAPSAYTVTAPQSVNQQGTVVAVTSDSITTRSDDGVVQTFRVTPNTTAVTGSGGAPFVSAVPFDVNDVVTIQGTLSGGQATATAVADNAVIGQYGVPMDTN</sequence>
<evidence type="ECO:0008006" key="4">
    <source>
        <dbReference type="Google" id="ProtNLM"/>
    </source>
</evidence>
<dbReference type="OrthoDB" id="4753773at2"/>
<dbReference type="EMBL" id="UGQT01000001">
    <property type="protein sequence ID" value="STZ56665.1"/>
    <property type="molecule type" value="Genomic_DNA"/>
</dbReference>
<protein>
    <recommendedName>
        <fullName evidence="4">DUF5666 domain-containing protein</fullName>
    </recommendedName>
</protein>
<keyword evidence="3" id="KW-1185">Reference proteome</keyword>
<evidence type="ECO:0000256" key="1">
    <source>
        <dbReference type="SAM" id="Phobius"/>
    </source>
</evidence>
<keyword evidence="1" id="KW-0812">Transmembrane</keyword>
<gene>
    <name evidence="2" type="ORF">NCTC10821_00158</name>
</gene>
<evidence type="ECO:0000313" key="3">
    <source>
        <dbReference type="Proteomes" id="UP000254978"/>
    </source>
</evidence>